<comment type="subcellular location">
    <subcellularLocation>
        <location evidence="1">Cell envelope</location>
    </subcellularLocation>
</comment>
<proteinExistence type="predicted"/>
<dbReference type="OrthoDB" id="9799347at2"/>
<dbReference type="SUPFAM" id="SSF52833">
    <property type="entry name" value="Thioredoxin-like"/>
    <property type="match status" value="1"/>
</dbReference>
<keyword evidence="3" id="KW-0676">Redox-active center</keyword>
<accession>A0A364NVD4</accession>
<dbReference type="GO" id="GO:0015036">
    <property type="term" value="F:disulfide oxidoreductase activity"/>
    <property type="evidence" value="ECO:0007669"/>
    <property type="project" value="UniProtKB-ARBA"/>
</dbReference>
<dbReference type="PROSITE" id="PS00194">
    <property type="entry name" value="THIOREDOXIN_1"/>
    <property type="match status" value="1"/>
</dbReference>
<gene>
    <name evidence="5" type="ORF">CU669_16475</name>
</gene>
<feature type="domain" description="Thioredoxin" evidence="4">
    <location>
        <begin position="42"/>
        <end position="180"/>
    </location>
</feature>
<dbReference type="InterPro" id="IPR050553">
    <property type="entry name" value="Thioredoxin_ResA/DsbE_sf"/>
</dbReference>
<dbReference type="Gene3D" id="3.40.30.10">
    <property type="entry name" value="Glutaredoxin"/>
    <property type="match status" value="1"/>
</dbReference>
<evidence type="ECO:0000256" key="2">
    <source>
        <dbReference type="ARBA" id="ARBA00022748"/>
    </source>
</evidence>
<name>A0A364NVD4_9PROT</name>
<sequence>MNAVRVLGTLSAAAVAFGLLGLFFGRPSQDQPPPPGVAAIPAGERAAIRPFSMIDGDGGSVAFADLRGKPMLIHFWATWCGPCVAEMPQIDALQRRFKSSGFKVLTISVDRGGPDVVKRYMKNAALTNLPVLLASEDTPQPPVVPTSLLVDKTGRVVTTIIGPGQWDRAETNASIAALLAE</sequence>
<comment type="caution">
    <text evidence="5">The sequence shown here is derived from an EMBL/GenBank/DDBJ whole genome shotgun (WGS) entry which is preliminary data.</text>
</comment>
<dbReference type="AlphaFoldDB" id="A0A364NVD4"/>
<dbReference type="PROSITE" id="PS51352">
    <property type="entry name" value="THIOREDOXIN_2"/>
    <property type="match status" value="1"/>
</dbReference>
<dbReference type="Pfam" id="PF08534">
    <property type="entry name" value="Redoxin"/>
    <property type="match status" value="1"/>
</dbReference>
<dbReference type="PANTHER" id="PTHR42852:SF17">
    <property type="entry name" value="THIOREDOXIN-LIKE PROTEIN HI_1115"/>
    <property type="match status" value="1"/>
</dbReference>
<keyword evidence="6" id="KW-1185">Reference proteome</keyword>
<dbReference type="InterPro" id="IPR013740">
    <property type="entry name" value="Redoxin"/>
</dbReference>
<dbReference type="InterPro" id="IPR017937">
    <property type="entry name" value="Thioredoxin_CS"/>
</dbReference>
<dbReference type="GO" id="GO:0017004">
    <property type="term" value="P:cytochrome complex assembly"/>
    <property type="evidence" value="ECO:0007669"/>
    <property type="project" value="UniProtKB-KW"/>
</dbReference>
<dbReference type="GO" id="GO:0030313">
    <property type="term" value="C:cell envelope"/>
    <property type="evidence" value="ECO:0007669"/>
    <property type="project" value="UniProtKB-SubCell"/>
</dbReference>
<dbReference type="EMBL" id="PGTO01000016">
    <property type="protein sequence ID" value="RAU20865.1"/>
    <property type="molecule type" value="Genomic_DNA"/>
</dbReference>
<evidence type="ECO:0000313" key="5">
    <source>
        <dbReference type="EMBL" id="RAU20865.1"/>
    </source>
</evidence>
<dbReference type="InterPro" id="IPR013766">
    <property type="entry name" value="Thioredoxin_domain"/>
</dbReference>
<dbReference type="CDD" id="cd02966">
    <property type="entry name" value="TlpA_like_family"/>
    <property type="match status" value="1"/>
</dbReference>
<organism evidence="5 6">
    <name type="scientific">Paramagnetospirillum kuznetsovii</name>
    <dbReference type="NCBI Taxonomy" id="2053833"/>
    <lineage>
        <taxon>Bacteria</taxon>
        <taxon>Pseudomonadati</taxon>
        <taxon>Pseudomonadota</taxon>
        <taxon>Alphaproteobacteria</taxon>
        <taxon>Rhodospirillales</taxon>
        <taxon>Magnetospirillaceae</taxon>
        <taxon>Paramagnetospirillum</taxon>
    </lineage>
</organism>
<reference evidence="5 6" key="1">
    <citation type="submission" date="2017-11" db="EMBL/GenBank/DDBJ databases">
        <title>Draft genome sequence of magnetotactic bacterium Magnetospirillum kuznetsovii LBB-42.</title>
        <authorList>
            <person name="Grouzdev D.S."/>
            <person name="Rysina M.S."/>
            <person name="Baslerov R.V."/>
            <person name="Koziaeva V."/>
        </authorList>
    </citation>
    <scope>NUCLEOTIDE SEQUENCE [LARGE SCALE GENOMIC DNA]</scope>
    <source>
        <strain evidence="5 6">LBB-42</strain>
    </source>
</reference>
<evidence type="ECO:0000313" key="6">
    <source>
        <dbReference type="Proteomes" id="UP000251075"/>
    </source>
</evidence>
<evidence type="ECO:0000256" key="3">
    <source>
        <dbReference type="ARBA" id="ARBA00023284"/>
    </source>
</evidence>
<dbReference type="RefSeq" id="WP_112146693.1">
    <property type="nucleotide sequence ID" value="NZ_PGTO01000016.1"/>
</dbReference>
<evidence type="ECO:0000256" key="1">
    <source>
        <dbReference type="ARBA" id="ARBA00004196"/>
    </source>
</evidence>
<dbReference type="Proteomes" id="UP000251075">
    <property type="component" value="Unassembled WGS sequence"/>
</dbReference>
<protein>
    <submittedName>
        <fullName evidence="5">Thiol-disulfide oxidoreductase ResA</fullName>
    </submittedName>
</protein>
<keyword evidence="2" id="KW-0201">Cytochrome c-type biogenesis</keyword>
<dbReference type="PANTHER" id="PTHR42852">
    <property type="entry name" value="THIOL:DISULFIDE INTERCHANGE PROTEIN DSBE"/>
    <property type="match status" value="1"/>
</dbReference>
<dbReference type="InterPro" id="IPR036249">
    <property type="entry name" value="Thioredoxin-like_sf"/>
</dbReference>
<evidence type="ECO:0000259" key="4">
    <source>
        <dbReference type="PROSITE" id="PS51352"/>
    </source>
</evidence>